<feature type="transmembrane region" description="Helical" evidence="1">
    <location>
        <begin position="204"/>
        <end position="223"/>
    </location>
</feature>
<feature type="transmembrane region" description="Helical" evidence="1">
    <location>
        <begin position="41"/>
        <end position="68"/>
    </location>
</feature>
<dbReference type="EMBL" id="LCFP01000012">
    <property type="protein sequence ID" value="KKS96126.1"/>
    <property type="molecule type" value="Genomic_DNA"/>
</dbReference>
<feature type="transmembrane region" description="Helical" evidence="1">
    <location>
        <begin position="74"/>
        <end position="95"/>
    </location>
</feature>
<dbReference type="AlphaFoldDB" id="A0A0G1FMB1"/>
<sequence length="224" mass="24799">MNTPIAILALGFILGIKHAFDADHIVAVSTIVRHNRQPLHAALVGTFWGMGHTTTFLLIGLLVLILKINIPQSIGLFLELLVGLMLVFLGIRTFLNRDQSHHKHIHRHGQSEHLHAHEHFKKHQHQHRRSFFIGTVHGTAGSGALMILMLSTIRSTVEGIYYILLFGLGSIGAMTIMTLLLGLPFSLSKDKFPHINNIMNQATGAVSAVFGLIIIYEVTSLFLT</sequence>
<keyword evidence="1" id="KW-0472">Membrane</keyword>
<evidence type="ECO:0000313" key="4">
    <source>
        <dbReference type="Proteomes" id="UP000034894"/>
    </source>
</evidence>
<gene>
    <name evidence="3" type="ORF">UV73_C0012G0154</name>
</gene>
<evidence type="ECO:0000259" key="2">
    <source>
        <dbReference type="Pfam" id="PF13386"/>
    </source>
</evidence>
<evidence type="ECO:0000256" key="1">
    <source>
        <dbReference type="SAM" id="Phobius"/>
    </source>
</evidence>
<proteinExistence type="predicted"/>
<dbReference type="InterPro" id="IPR052776">
    <property type="entry name" value="Chloro_ReproSupport/MetalTrans"/>
</dbReference>
<evidence type="ECO:0000313" key="3">
    <source>
        <dbReference type="EMBL" id="KKS96126.1"/>
    </source>
</evidence>
<dbReference type="PANTHER" id="PTHR33876">
    <property type="entry name" value="UNNAMED PRODUCT"/>
    <property type="match status" value="1"/>
</dbReference>
<dbReference type="Proteomes" id="UP000034894">
    <property type="component" value="Unassembled WGS sequence"/>
</dbReference>
<dbReference type="PANTHER" id="PTHR33876:SF4">
    <property type="entry name" value="CHLOROPLAST PROTEIN FOR GROWTH AND FERTILITY 2"/>
    <property type="match status" value="1"/>
</dbReference>
<dbReference type="InterPro" id="IPR039447">
    <property type="entry name" value="UreH-like_TM_dom"/>
</dbReference>
<keyword evidence="1" id="KW-1133">Transmembrane helix</keyword>
<comment type="caution">
    <text evidence="3">The sequence shown here is derived from an EMBL/GenBank/DDBJ whole genome shotgun (WGS) entry which is preliminary data.</text>
</comment>
<organism evidence="3 4">
    <name type="scientific">Candidatus Gottesmanbacteria bacterium GW2011_GWA2_43_14</name>
    <dbReference type="NCBI Taxonomy" id="1618443"/>
    <lineage>
        <taxon>Bacteria</taxon>
        <taxon>Candidatus Gottesmaniibacteriota</taxon>
    </lineage>
</organism>
<reference evidence="3 4" key="1">
    <citation type="journal article" date="2015" name="Nature">
        <title>rRNA introns, odd ribosomes, and small enigmatic genomes across a large radiation of phyla.</title>
        <authorList>
            <person name="Brown C.T."/>
            <person name="Hug L.A."/>
            <person name="Thomas B.C."/>
            <person name="Sharon I."/>
            <person name="Castelle C.J."/>
            <person name="Singh A."/>
            <person name="Wilkins M.J."/>
            <person name="Williams K.H."/>
            <person name="Banfield J.F."/>
        </authorList>
    </citation>
    <scope>NUCLEOTIDE SEQUENCE [LARGE SCALE GENOMIC DNA]</scope>
</reference>
<feature type="transmembrane region" description="Helical" evidence="1">
    <location>
        <begin position="159"/>
        <end position="183"/>
    </location>
</feature>
<protein>
    <submittedName>
        <fullName evidence="3">High-affinity nickel-transporter</fullName>
    </submittedName>
</protein>
<feature type="domain" description="Urease accessory protein UreH-like transmembrane" evidence="2">
    <location>
        <begin position="43"/>
        <end position="212"/>
    </location>
</feature>
<feature type="transmembrane region" description="Helical" evidence="1">
    <location>
        <begin position="131"/>
        <end position="153"/>
    </location>
</feature>
<name>A0A0G1FMB1_9BACT</name>
<dbReference type="Pfam" id="PF13386">
    <property type="entry name" value="DsbD_2"/>
    <property type="match status" value="1"/>
</dbReference>
<keyword evidence="1" id="KW-0812">Transmembrane</keyword>
<accession>A0A0G1FMB1</accession>